<feature type="compositionally biased region" description="Low complexity" evidence="1">
    <location>
        <begin position="164"/>
        <end position="183"/>
    </location>
</feature>
<feature type="region of interest" description="Disordered" evidence="1">
    <location>
        <begin position="33"/>
        <end position="183"/>
    </location>
</feature>
<dbReference type="EMBL" id="HG676950">
    <property type="protein sequence ID" value="CDJ44358.1"/>
    <property type="molecule type" value="Genomic_DNA"/>
</dbReference>
<dbReference type="OrthoDB" id="7947at5800"/>
<sequence length="183" mass="18207">DGSGHFNNLIRVRPAAPSQFRLIRERLAKLKTKRIQMERSLSSPALPFPLRLGAPQQGPPEGAPQQGPPQQGAPKGPPQQGAPQQGAPQKGVSLQGAPEGPLQQGGAPHQGGGAPHVGYWGPRGALPWKGGPRGPLGTPTGGPPSAADAQRGPGPSSSSKTRIGAAGRAAAAAAGAAAGESGV</sequence>
<dbReference type="AlphaFoldDB" id="U6L570"/>
<reference evidence="2" key="2">
    <citation type="submission" date="2013-10" db="EMBL/GenBank/DDBJ databases">
        <authorList>
            <person name="Aslett M."/>
        </authorList>
    </citation>
    <scope>NUCLEOTIDE SEQUENCE [LARGE SCALE GENOMIC DNA]</scope>
    <source>
        <strain evidence="2">Houghton</strain>
    </source>
</reference>
<protein>
    <submittedName>
        <fullName evidence="2">Uncharacterized protein</fullName>
    </submittedName>
</protein>
<dbReference type="VEuPathDB" id="ToxoDB:ETH2_1527700"/>
<organism evidence="2 3">
    <name type="scientific">Eimeria tenella</name>
    <name type="common">Coccidian parasite</name>
    <dbReference type="NCBI Taxonomy" id="5802"/>
    <lineage>
        <taxon>Eukaryota</taxon>
        <taxon>Sar</taxon>
        <taxon>Alveolata</taxon>
        <taxon>Apicomplexa</taxon>
        <taxon>Conoidasida</taxon>
        <taxon>Coccidia</taxon>
        <taxon>Eucoccidiorida</taxon>
        <taxon>Eimeriorina</taxon>
        <taxon>Eimeriidae</taxon>
        <taxon>Eimeria</taxon>
    </lineage>
</organism>
<dbReference type="RefSeq" id="XP_013235107.1">
    <property type="nucleotide sequence ID" value="XM_013379653.1"/>
</dbReference>
<dbReference type="Proteomes" id="UP000030747">
    <property type="component" value="Unassembled WGS sequence"/>
</dbReference>
<reference evidence="2" key="1">
    <citation type="submission" date="2013-10" db="EMBL/GenBank/DDBJ databases">
        <title>Genomic analysis of the causative agents of coccidiosis in chickens.</title>
        <authorList>
            <person name="Reid A.J."/>
            <person name="Blake D."/>
            <person name="Billington K."/>
            <person name="Browne H."/>
            <person name="Dunn M."/>
            <person name="Hung S."/>
            <person name="Kawahara F."/>
            <person name="Miranda-Saavedra D."/>
            <person name="Mourier T."/>
            <person name="Nagra H."/>
            <person name="Otto T.D."/>
            <person name="Rawlings N."/>
            <person name="Sanchez A."/>
            <person name="Sanders M."/>
            <person name="Subramaniam C."/>
            <person name="Tay Y."/>
            <person name="Dear P."/>
            <person name="Doerig C."/>
            <person name="Gruber A."/>
            <person name="Parkinson J."/>
            <person name="Shirley M."/>
            <person name="Wan K.L."/>
            <person name="Berriman M."/>
            <person name="Tomley F."/>
            <person name="Pain A."/>
        </authorList>
    </citation>
    <scope>NUCLEOTIDE SEQUENCE [LARGE SCALE GENOMIC DNA]</scope>
    <source>
        <strain evidence="2">Houghton</strain>
    </source>
</reference>
<evidence type="ECO:0000256" key="1">
    <source>
        <dbReference type="SAM" id="MobiDB-lite"/>
    </source>
</evidence>
<name>U6L570_EIMTE</name>
<evidence type="ECO:0000313" key="2">
    <source>
        <dbReference type="EMBL" id="CDJ44358.1"/>
    </source>
</evidence>
<dbReference type="GeneID" id="25257508"/>
<accession>U6L570</accession>
<keyword evidence="3" id="KW-1185">Reference proteome</keyword>
<feature type="compositionally biased region" description="Low complexity" evidence="1">
    <location>
        <begin position="63"/>
        <end position="91"/>
    </location>
</feature>
<feature type="non-terminal residue" evidence="2">
    <location>
        <position position="1"/>
    </location>
</feature>
<dbReference type="VEuPathDB" id="ToxoDB:ETH_00042345"/>
<gene>
    <name evidence="2" type="ORF">ETH_00042345</name>
</gene>
<evidence type="ECO:0000313" key="3">
    <source>
        <dbReference type="Proteomes" id="UP000030747"/>
    </source>
</evidence>
<proteinExistence type="predicted"/>